<keyword evidence="1" id="KW-0456">Lyase</keyword>
<dbReference type="InterPro" id="IPR008772">
    <property type="entry name" value="Phosphonate_metab_PhnH"/>
</dbReference>
<name>A0ABR8AF07_9CYAN</name>
<keyword evidence="2" id="KW-1185">Reference proteome</keyword>
<dbReference type="Pfam" id="PF05845">
    <property type="entry name" value="PhnH"/>
    <property type="match status" value="1"/>
</dbReference>
<dbReference type="InterPro" id="IPR038058">
    <property type="entry name" value="PhnH-like_sp"/>
</dbReference>
<dbReference type="GO" id="GO:0016829">
    <property type="term" value="F:lyase activity"/>
    <property type="evidence" value="ECO:0007669"/>
    <property type="project" value="UniProtKB-KW"/>
</dbReference>
<dbReference type="EMBL" id="JACJQH010000044">
    <property type="protein sequence ID" value="MBD2198620.1"/>
    <property type="molecule type" value="Genomic_DNA"/>
</dbReference>
<dbReference type="Gene3D" id="3.40.50.11310">
    <property type="entry name" value="Bacterial phosphonate metabolism protein PhnH"/>
    <property type="match status" value="1"/>
</dbReference>
<dbReference type="Proteomes" id="UP000658514">
    <property type="component" value="Unassembled WGS sequence"/>
</dbReference>
<comment type="caution">
    <text evidence="1">The sequence shown here is derived from an EMBL/GenBank/DDBJ whole genome shotgun (WGS) entry which is preliminary data.</text>
</comment>
<protein>
    <submittedName>
        <fullName evidence="1">Phosphonate C-P lyase system protein PhnH</fullName>
    </submittedName>
</protein>
<gene>
    <name evidence="1" type="primary">phnH</name>
    <name evidence="1" type="ORF">H6G24_24565</name>
</gene>
<evidence type="ECO:0000313" key="2">
    <source>
        <dbReference type="Proteomes" id="UP000658514"/>
    </source>
</evidence>
<sequence length="201" mass="22300">MTKVTQLPGLQDSIHDAQRTFRALLDAHARPGIAYQITAQMSIPAGLTAACGAACLTLLDLDVVVWLQPSFDAQVKAWLLFHSGCRFTQYPEEADFALIQDLAALPELPIFNWGTAEKPEASTTLLVQVESFEMGEPVILTGPGILEERVIAPTIPHDFWNFWRQNHQAYPQGVDVFLFTENAVIGLPRTTNLKFKNKAHS</sequence>
<accession>A0ABR8AF07</accession>
<dbReference type="RefSeq" id="WP_190546548.1">
    <property type="nucleotide sequence ID" value="NZ_CAWPNO010000078.1"/>
</dbReference>
<dbReference type="NCBIfam" id="TIGR03292">
    <property type="entry name" value="PhnH_redo"/>
    <property type="match status" value="1"/>
</dbReference>
<organism evidence="1 2">
    <name type="scientific">Calothrix parietina FACHB-288</name>
    <dbReference type="NCBI Taxonomy" id="2692896"/>
    <lineage>
        <taxon>Bacteria</taxon>
        <taxon>Bacillati</taxon>
        <taxon>Cyanobacteriota</taxon>
        <taxon>Cyanophyceae</taxon>
        <taxon>Nostocales</taxon>
        <taxon>Calotrichaceae</taxon>
        <taxon>Calothrix</taxon>
    </lineage>
</organism>
<dbReference type="SUPFAM" id="SSF159709">
    <property type="entry name" value="PhnH-like"/>
    <property type="match status" value="1"/>
</dbReference>
<reference evidence="1 2" key="1">
    <citation type="journal article" date="2020" name="ISME J.">
        <title>Comparative genomics reveals insights into cyanobacterial evolution and habitat adaptation.</title>
        <authorList>
            <person name="Chen M.Y."/>
            <person name="Teng W.K."/>
            <person name="Zhao L."/>
            <person name="Hu C.X."/>
            <person name="Zhou Y.K."/>
            <person name="Han B.P."/>
            <person name="Song L.R."/>
            <person name="Shu W.S."/>
        </authorList>
    </citation>
    <scope>NUCLEOTIDE SEQUENCE [LARGE SCALE GENOMIC DNA]</scope>
    <source>
        <strain evidence="1 2">FACHB-288</strain>
    </source>
</reference>
<evidence type="ECO:0000313" key="1">
    <source>
        <dbReference type="EMBL" id="MBD2198620.1"/>
    </source>
</evidence>
<dbReference type="PIRSF" id="PIRSF020680">
    <property type="entry name" value="PhnH"/>
    <property type="match status" value="1"/>
</dbReference>
<proteinExistence type="predicted"/>